<dbReference type="CDD" id="cd00833">
    <property type="entry name" value="PKS"/>
    <property type="match status" value="1"/>
</dbReference>
<dbReference type="Pfam" id="PF14765">
    <property type="entry name" value="PS-DH"/>
    <property type="match status" value="1"/>
</dbReference>
<dbReference type="FunFam" id="3.40.50.720:FF:000209">
    <property type="entry name" value="Polyketide synthase Pks12"/>
    <property type="match status" value="1"/>
</dbReference>
<dbReference type="CDD" id="cd05195">
    <property type="entry name" value="enoyl_red"/>
    <property type="match status" value="1"/>
</dbReference>
<dbReference type="FunFam" id="3.40.47.10:FF:000019">
    <property type="entry name" value="Polyketide synthase type I"/>
    <property type="match status" value="1"/>
</dbReference>
<dbReference type="InterPro" id="IPR042104">
    <property type="entry name" value="PKS_dehydratase_sf"/>
</dbReference>
<dbReference type="InterPro" id="IPR029063">
    <property type="entry name" value="SAM-dependent_MTases_sf"/>
</dbReference>
<feature type="domain" description="PKS/mFAS DH" evidence="10">
    <location>
        <begin position="954"/>
        <end position="1227"/>
    </location>
</feature>
<evidence type="ECO:0000256" key="7">
    <source>
        <dbReference type="PROSITE-ProRule" id="PRU01363"/>
    </source>
</evidence>
<dbReference type="PROSITE" id="PS52019">
    <property type="entry name" value="PKS_MFAS_DH"/>
    <property type="match status" value="1"/>
</dbReference>
<dbReference type="Proteomes" id="UP000217507">
    <property type="component" value="Chromosome"/>
</dbReference>
<dbReference type="CDD" id="cd02440">
    <property type="entry name" value="AdoMet_MTases"/>
    <property type="match status" value="1"/>
</dbReference>
<feature type="active site" description="Proton donor; for dehydratase activity" evidence="7">
    <location>
        <position position="1148"/>
    </location>
</feature>
<dbReference type="Gene3D" id="3.40.366.10">
    <property type="entry name" value="Malonyl-Coenzyme A Acyl Carrier Protein, domain 2"/>
    <property type="match status" value="1"/>
</dbReference>
<dbReference type="InterPro" id="IPR013968">
    <property type="entry name" value="PKS_KR"/>
</dbReference>
<dbReference type="SMART" id="SM00822">
    <property type="entry name" value="PKS_KR"/>
    <property type="match status" value="1"/>
</dbReference>
<accession>A0A1Z4KH75</accession>
<dbReference type="GO" id="GO:0004312">
    <property type="term" value="F:fatty acid synthase activity"/>
    <property type="evidence" value="ECO:0007669"/>
    <property type="project" value="TreeGrafter"/>
</dbReference>
<dbReference type="Gene3D" id="3.90.180.10">
    <property type="entry name" value="Medium-chain alcohol dehydrogenases, catalytic domain"/>
    <property type="match status" value="1"/>
</dbReference>
<dbReference type="GO" id="GO:0005737">
    <property type="term" value="C:cytoplasm"/>
    <property type="evidence" value="ECO:0007669"/>
    <property type="project" value="TreeGrafter"/>
</dbReference>
<dbReference type="InterPro" id="IPR001227">
    <property type="entry name" value="Ac_transferase_dom_sf"/>
</dbReference>
<feature type="domain" description="Ketosynthase family 3 (KS3)" evidence="9">
    <location>
        <begin position="56"/>
        <end position="481"/>
    </location>
</feature>
<dbReference type="InterPro" id="IPR057326">
    <property type="entry name" value="KR_dom"/>
</dbReference>
<dbReference type="Pfam" id="PF02801">
    <property type="entry name" value="Ketoacyl-synt_C"/>
    <property type="match status" value="1"/>
</dbReference>
<dbReference type="InterPro" id="IPR050091">
    <property type="entry name" value="PKS_NRPS_Biosynth_Enz"/>
</dbReference>
<evidence type="ECO:0000313" key="12">
    <source>
        <dbReference type="Proteomes" id="UP000217507"/>
    </source>
</evidence>
<dbReference type="InterPro" id="IPR020807">
    <property type="entry name" value="PKS_DH"/>
</dbReference>
<dbReference type="FunFam" id="3.40.366.10:FF:000002">
    <property type="entry name" value="Probable polyketide synthase 2"/>
    <property type="match status" value="1"/>
</dbReference>
<dbReference type="Pfam" id="PF00698">
    <property type="entry name" value="Acyl_transf_1"/>
    <property type="match status" value="1"/>
</dbReference>
<dbReference type="GO" id="GO:0031177">
    <property type="term" value="F:phosphopantetheine binding"/>
    <property type="evidence" value="ECO:0007669"/>
    <property type="project" value="InterPro"/>
</dbReference>
<dbReference type="Pfam" id="PF08242">
    <property type="entry name" value="Methyltransf_12"/>
    <property type="match status" value="1"/>
</dbReference>
<dbReference type="Gene3D" id="3.40.50.720">
    <property type="entry name" value="NAD(P)-binding Rossmann-like Domain"/>
    <property type="match status" value="3"/>
</dbReference>
<dbReference type="InterPro" id="IPR020843">
    <property type="entry name" value="ER"/>
</dbReference>
<dbReference type="InterPro" id="IPR013217">
    <property type="entry name" value="Methyltransf_12"/>
</dbReference>
<dbReference type="SMART" id="SM00823">
    <property type="entry name" value="PKS_PP"/>
    <property type="match status" value="1"/>
</dbReference>
<evidence type="ECO:0000256" key="5">
    <source>
        <dbReference type="ARBA" id="ARBA00023268"/>
    </source>
</evidence>
<dbReference type="SUPFAM" id="SSF55048">
    <property type="entry name" value="Probable ACP-binding domain of malonyl-CoA ACP transacylase"/>
    <property type="match status" value="1"/>
</dbReference>
<dbReference type="SUPFAM" id="SSF47336">
    <property type="entry name" value="ACP-like"/>
    <property type="match status" value="1"/>
</dbReference>
<dbReference type="Pfam" id="PF00550">
    <property type="entry name" value="PP-binding"/>
    <property type="match status" value="1"/>
</dbReference>
<evidence type="ECO:0000256" key="6">
    <source>
        <dbReference type="ARBA" id="ARBA00023315"/>
    </source>
</evidence>
<gene>
    <name evidence="11" type="ORF">NIES23_10830</name>
</gene>
<dbReference type="Pfam" id="PF21089">
    <property type="entry name" value="PKS_DH_N"/>
    <property type="match status" value="1"/>
</dbReference>
<keyword evidence="6" id="KW-0012">Acyltransferase</keyword>
<dbReference type="PANTHER" id="PTHR43775:SF37">
    <property type="entry name" value="SI:DKEY-61P9.11"/>
    <property type="match status" value="1"/>
</dbReference>
<dbReference type="InterPro" id="IPR020806">
    <property type="entry name" value="PKS_PP-bd"/>
</dbReference>
<name>A0A1Z4KH75_ANAVA</name>
<dbReference type="SMART" id="SM00829">
    <property type="entry name" value="PKS_ER"/>
    <property type="match status" value="1"/>
</dbReference>
<evidence type="ECO:0000256" key="3">
    <source>
        <dbReference type="ARBA" id="ARBA00022679"/>
    </source>
</evidence>
<dbReference type="GO" id="GO:0006633">
    <property type="term" value="P:fatty acid biosynthetic process"/>
    <property type="evidence" value="ECO:0007669"/>
    <property type="project" value="TreeGrafter"/>
</dbReference>
<dbReference type="Pfam" id="PF22621">
    <property type="entry name" value="CurL-like_PKS_C"/>
    <property type="match status" value="1"/>
</dbReference>
<organism evidence="11 12">
    <name type="scientific">Trichormus variabilis NIES-23</name>
    <dbReference type="NCBI Taxonomy" id="1973479"/>
    <lineage>
        <taxon>Bacteria</taxon>
        <taxon>Bacillati</taxon>
        <taxon>Cyanobacteriota</taxon>
        <taxon>Cyanophyceae</taxon>
        <taxon>Nostocales</taxon>
        <taxon>Nostocaceae</taxon>
        <taxon>Trichormus</taxon>
    </lineage>
</organism>
<dbReference type="Gene3D" id="3.30.70.3290">
    <property type="match status" value="1"/>
</dbReference>
<keyword evidence="2" id="KW-0597">Phosphoprotein</keyword>
<dbReference type="SMART" id="SM00827">
    <property type="entry name" value="PKS_AT"/>
    <property type="match status" value="1"/>
</dbReference>
<evidence type="ECO:0000256" key="2">
    <source>
        <dbReference type="ARBA" id="ARBA00022553"/>
    </source>
</evidence>
<dbReference type="EMBL" id="AP018216">
    <property type="protein sequence ID" value="BAY68299.1"/>
    <property type="molecule type" value="Genomic_DNA"/>
</dbReference>
<feature type="region of interest" description="C-terminal hotdog fold" evidence="7">
    <location>
        <begin position="1089"/>
        <end position="1227"/>
    </location>
</feature>
<dbReference type="Pfam" id="PF00109">
    <property type="entry name" value="ketoacyl-synt"/>
    <property type="match status" value="1"/>
</dbReference>
<dbReference type="InterPro" id="IPR016036">
    <property type="entry name" value="Malonyl_transacylase_ACP-bd"/>
</dbReference>
<dbReference type="SUPFAM" id="SSF50129">
    <property type="entry name" value="GroES-like"/>
    <property type="match status" value="1"/>
</dbReference>
<dbReference type="InterPro" id="IPR049551">
    <property type="entry name" value="PKS_DH_C"/>
</dbReference>
<dbReference type="CDD" id="cd08955">
    <property type="entry name" value="KR_2_FAS_SDR_x"/>
    <property type="match status" value="1"/>
</dbReference>
<dbReference type="PROSITE" id="PS52004">
    <property type="entry name" value="KS3_2"/>
    <property type="match status" value="1"/>
</dbReference>
<feature type="active site" description="Proton acceptor; for dehydratase activity" evidence="7">
    <location>
        <position position="986"/>
    </location>
</feature>
<dbReference type="Gene3D" id="3.40.47.10">
    <property type="match status" value="1"/>
</dbReference>
<evidence type="ECO:0000259" key="9">
    <source>
        <dbReference type="PROSITE" id="PS52004"/>
    </source>
</evidence>
<dbReference type="InterPro" id="IPR009081">
    <property type="entry name" value="PP-bd_ACP"/>
</dbReference>
<dbReference type="InterPro" id="IPR011032">
    <property type="entry name" value="GroES-like_sf"/>
</dbReference>
<feature type="domain" description="Carrier" evidence="8">
    <location>
        <begin position="2374"/>
        <end position="2451"/>
    </location>
</feature>
<dbReference type="InterPro" id="IPR002364">
    <property type="entry name" value="Quin_OxRdtase/zeta-crystal_CS"/>
</dbReference>
<dbReference type="InterPro" id="IPR016039">
    <property type="entry name" value="Thiolase-like"/>
</dbReference>
<dbReference type="SMART" id="SM00826">
    <property type="entry name" value="PKS_DH"/>
    <property type="match status" value="1"/>
</dbReference>
<dbReference type="SUPFAM" id="SSF51735">
    <property type="entry name" value="NAD(P)-binding Rossmann-fold domains"/>
    <property type="match status" value="3"/>
</dbReference>
<dbReference type="InterPro" id="IPR020841">
    <property type="entry name" value="PKS_Beta-ketoAc_synthase_dom"/>
</dbReference>
<dbReference type="InterPro" id="IPR036291">
    <property type="entry name" value="NAD(P)-bd_dom_sf"/>
</dbReference>
<sequence>MRVTTDSAPLCVYLRAPLRLKNPMTNSPNYQTLLKDALVEMRQLRAEITALEAQQTEPIAIIGMACRFPGGANNPEAFWQLLRDGVNAVGEIPDARWDIEKYYDANPDTPGKMYTRYGHFLDKVDEFDAQFFGISPREAQSLDPQQRLLLEVSYEALERAGQSPAKIKGSQTSIYIGLCFDDYAKHSLSHPTQIDAFSSLGNTRSIAAGRIAYVLGLQGTVMQLDTTCSSSLLGVHLACQSLRNGESDMALAGGVNLILSPEPMIGFCKLKALAVDGRCKTLDAAADGYGRGEGCGIVVLKKLRDAIANRDPILAVIRGSAVNHDGSSNGLTAPNGTAQEAVIHQALQNAQVEPHQIQYSELHGTGTVLGDPIEVLALAKVLGEGRSKNQPLSIGSVKTNIGHLEGAAGVAGLMKVILALQHQQIPAHVNFQQPNPYIPWQKLPLTVPTQLTPWQSANSQRLAGVSSFGMSGTNVHLILEEFTPVPNSQQDTGYQLLTISAKTPQALRELVGEYIKYFASQPEDNLDDICFTSNVGRSHFPYRLTIPANSYNSVYEQLSNYLNNTAKTFDSQLIPPNTLKIAFLFTGQGSQYLNMARELYDTHPYFRQQVDKCCELLHPYLDVDLREILFTPETPNSSNYELRITNYELSHTIYTQPALFVIEYALTQLWRHWGVTPDFLIGHSLGEYVAACIAGVFTLPDALKLIAHRARLMQQLPENGKMLAVSASATEIAEYIQAYSENVGIAAINSPENTVISGEQTAIAQLAEILQNQGIKTTPLSVSHAFHSPLMETMVEEFRQVAESITFHPPKTPIISNITGTVIGEEIANAEYWCHHILQPVQFALGIETLAKDNCKIFLEIGVKPTLLSIGKTCFPDAENYSWLPSLRPRQSDRQTILSSLASLYMQGIDINWENFTDNQPHQRVILPTYSFQRQRFWVDKPEFTPPYPTPNLHPLLGQKLKLAKSEKIYYQNKISPKKPDFLQQHQVQSNSIMPAAGYIEIAITAAEQIFPSHSYNLQNIQIIQPLPTTQEITLQLILTPLEKQTYQFEILSLCAFAPLREKETTHATGIIQTSPPLPNSPQLPTTCTQKIDPTTYYQTCQKLGIEYGKYFQAIQQLWRGENQALGEIKLSPEIDTTPYQIHPIILDACLQVTGAIFLDSQPLTAYLPIAIEQFQWYGEKHQTHLWSYVKLRERYIADIQIFNANNKLIATITGLKIQPVKQLNNWQDWLYSIAWKENPLTYHHLLTPTKVSNSSILNQSELDNYLSLSSQLEKLSIACILQTLQAGEELSIVTQHKKLYQYLLQILQNQEQRETPLSFTQLRQTYPNATSELNLLKRCTSHLAEVLQGKIDPLQLLFPNGDFSDLTHLYQNSPIAKMMNTLVKQAITTAITDIPPEQPLRILEIGAGTGGTTAHLLPELAQRNIEYFFTDVSPLFLSKAQQQFADYSCVRYQLFDVEKPPTTQGFTENSFDIIIAANVLHATEDLRQTIIHIKQLLSRGGLLILLEGVQPVWWLDLIFGLTEGWWRFQDYDLRPHHPLISSEQWQKLFTQEGFDSTTLLETIGNQAVITAQTPKLPDNCVILADKQGLGEKLATHLQTQGVTCHLIFADSQPPTLPTPASHLINLWGLDVPHPDELTTAELIKQQQILCESLLYSLQNNIKYQQLPQWWLVTQGAVNTDQDTSIKGLAATTLWGISKVIQLEHPEINCHCLDLDPNHTPIEQLDILLKELLTNSPEKEIAWRTNIRYTPRLSQNSLCVSAPLREKNNSLMQRLTIPQRGTLENLTFQTVNRTSPNPGEIEIRIQATGLNFRDILNALDLYPGEPGMLGCECVGEIVAIGTDVKHLQIGQTVIALASGSFSQYVTIKAAMASPAAGIAIPLPQNLNIIDGATIPAAFLTAFYTLRHLAKIRPGDKVLIHAAAGGVGQAAIQIAKLAGAEIFATASPQKWETLRNLGVTKIFNSRTLDFAEEILTQTQGEGVDIVLNSLRGDFIAASFAVLKPQGRFVEIGKIDVWTEEQVKQVKPNANYFLVDLVDLCQQQPELIQNMLKQLVEEFEQHRLQPLAAKVFPMNQIVDAFRYMQQGKHIGKVVVDWGLGNSLYPLKENCTYLITGGLGGLGLLVAEWLVKMGACHLLLLGRNAPTADAVSKIQELETTGARIAIAQIDVSQTAALSNILTQIENSAYPLAGIIHAAGVLDDGALLQMNWERFQKVMAAKVMGAWNLHTLTQHLPLDFFVLFSSATALFGSPGQANHVAANTFLDTLAHYRHTKGLPAMSINWGIWSEIGSATQATKQMQQRGIEAIAPADGIQILQHLMTQPLTQIGVVPINWQKFPINSPFFENFYPTNNPETRQTPPPKTDLLEKLSQLDKQTGYELLETYLQEQIAKVLGFPPHEINPQTGFFDLGMDSLTAIEFKNRLQTDLKITLPSTIAFDYPNIQTLAHHLNNQLQPTPEPQTEPSTAEIAQLLAQELEQLN</sequence>
<dbReference type="PANTHER" id="PTHR43775">
    <property type="entry name" value="FATTY ACID SYNTHASE"/>
    <property type="match status" value="1"/>
</dbReference>
<dbReference type="GO" id="GO:0008270">
    <property type="term" value="F:zinc ion binding"/>
    <property type="evidence" value="ECO:0007669"/>
    <property type="project" value="InterPro"/>
</dbReference>
<evidence type="ECO:0000256" key="1">
    <source>
        <dbReference type="ARBA" id="ARBA00022450"/>
    </source>
</evidence>
<dbReference type="InterPro" id="IPR014031">
    <property type="entry name" value="Ketoacyl_synth_C"/>
</dbReference>
<dbReference type="SMART" id="SM00825">
    <property type="entry name" value="PKS_KS"/>
    <property type="match status" value="1"/>
</dbReference>
<dbReference type="InterPro" id="IPR036736">
    <property type="entry name" value="ACP-like_sf"/>
</dbReference>
<dbReference type="InterPro" id="IPR016035">
    <property type="entry name" value="Acyl_Trfase/lysoPLipase"/>
</dbReference>
<dbReference type="InterPro" id="IPR014030">
    <property type="entry name" value="Ketoacyl_synth_N"/>
</dbReference>
<keyword evidence="3" id="KW-0808">Transferase</keyword>
<keyword evidence="4" id="KW-0521">NADP</keyword>
<dbReference type="SUPFAM" id="SSF52151">
    <property type="entry name" value="FabD/lysophospholipase-like"/>
    <property type="match status" value="1"/>
</dbReference>
<evidence type="ECO:0000256" key="4">
    <source>
        <dbReference type="ARBA" id="ARBA00022857"/>
    </source>
</evidence>
<dbReference type="Pfam" id="PF08240">
    <property type="entry name" value="ADH_N"/>
    <property type="match status" value="1"/>
</dbReference>
<dbReference type="GO" id="GO:0005886">
    <property type="term" value="C:plasma membrane"/>
    <property type="evidence" value="ECO:0007669"/>
    <property type="project" value="TreeGrafter"/>
</dbReference>
<dbReference type="SMART" id="SM01294">
    <property type="entry name" value="PKS_PP_betabranch"/>
    <property type="match status" value="1"/>
</dbReference>
<dbReference type="SUPFAM" id="SSF53901">
    <property type="entry name" value="Thiolase-like"/>
    <property type="match status" value="1"/>
</dbReference>
<reference evidence="11 12" key="1">
    <citation type="submission" date="2017-06" db="EMBL/GenBank/DDBJ databases">
        <title>Genome sequencing of cyanobaciteial culture collection at National Institute for Environmental Studies (NIES).</title>
        <authorList>
            <person name="Hirose Y."/>
            <person name="Shimura Y."/>
            <person name="Fujisawa T."/>
            <person name="Nakamura Y."/>
            <person name="Kawachi M."/>
        </authorList>
    </citation>
    <scope>NUCLEOTIDE SEQUENCE [LARGE SCALE GENOMIC DNA]</scope>
    <source>
        <strain evidence="11 12">NIES-23</strain>
    </source>
</reference>
<evidence type="ECO:0000313" key="11">
    <source>
        <dbReference type="EMBL" id="BAY68299.1"/>
    </source>
</evidence>
<feature type="region of interest" description="N-terminal hotdog fold" evidence="7">
    <location>
        <begin position="954"/>
        <end position="1079"/>
    </location>
</feature>
<dbReference type="InterPro" id="IPR014043">
    <property type="entry name" value="Acyl_transferase_dom"/>
</dbReference>
<dbReference type="GO" id="GO:0016491">
    <property type="term" value="F:oxidoreductase activity"/>
    <property type="evidence" value="ECO:0007669"/>
    <property type="project" value="InterPro"/>
</dbReference>
<keyword evidence="5" id="KW-0511">Multifunctional enzyme</keyword>
<keyword evidence="1" id="KW-0596">Phosphopantetheine</keyword>
<proteinExistence type="predicted"/>
<dbReference type="PROSITE" id="PS50075">
    <property type="entry name" value="CARRIER"/>
    <property type="match status" value="1"/>
</dbReference>
<evidence type="ECO:0000259" key="10">
    <source>
        <dbReference type="PROSITE" id="PS52019"/>
    </source>
</evidence>
<dbReference type="PROSITE" id="PS01162">
    <property type="entry name" value="QOR_ZETA_CRYSTAL"/>
    <property type="match status" value="1"/>
</dbReference>
<dbReference type="SUPFAM" id="SSF53335">
    <property type="entry name" value="S-adenosyl-L-methionine-dependent methyltransferases"/>
    <property type="match status" value="1"/>
</dbReference>
<dbReference type="InterPro" id="IPR049900">
    <property type="entry name" value="PKS_mFAS_DH"/>
</dbReference>
<dbReference type="Gene3D" id="3.40.50.150">
    <property type="entry name" value="Vaccinia Virus protein VP39"/>
    <property type="match status" value="1"/>
</dbReference>
<dbReference type="GO" id="GO:0071770">
    <property type="term" value="P:DIM/DIP cell wall layer assembly"/>
    <property type="evidence" value="ECO:0007669"/>
    <property type="project" value="TreeGrafter"/>
</dbReference>
<dbReference type="Gene3D" id="3.10.129.110">
    <property type="entry name" value="Polyketide synthase dehydratase"/>
    <property type="match status" value="1"/>
</dbReference>
<dbReference type="Gene3D" id="1.10.1200.10">
    <property type="entry name" value="ACP-like"/>
    <property type="match status" value="1"/>
</dbReference>
<dbReference type="Pfam" id="PF13602">
    <property type="entry name" value="ADH_zinc_N_2"/>
    <property type="match status" value="1"/>
</dbReference>
<dbReference type="InterPro" id="IPR013154">
    <property type="entry name" value="ADH-like_N"/>
</dbReference>
<dbReference type="InterPro" id="IPR049552">
    <property type="entry name" value="PKS_DH_N"/>
</dbReference>
<dbReference type="Pfam" id="PF08659">
    <property type="entry name" value="KR"/>
    <property type="match status" value="1"/>
</dbReference>
<evidence type="ECO:0000259" key="8">
    <source>
        <dbReference type="PROSITE" id="PS50075"/>
    </source>
</evidence>
<protein>
    <submittedName>
        <fullName evidence="11">Polyketide synthase</fullName>
    </submittedName>
</protein>